<protein>
    <submittedName>
        <fullName evidence="1">Uncharacterized protein</fullName>
    </submittedName>
</protein>
<dbReference type="EMBL" id="CAACVG010000662">
    <property type="protein sequence ID" value="VEN34408.1"/>
    <property type="molecule type" value="Genomic_DNA"/>
</dbReference>
<proteinExistence type="predicted"/>
<organism evidence="1 2">
    <name type="scientific">Callosobruchus maculatus</name>
    <name type="common">Southern cowpea weevil</name>
    <name type="synonym">Pulse bruchid</name>
    <dbReference type="NCBI Taxonomy" id="64391"/>
    <lineage>
        <taxon>Eukaryota</taxon>
        <taxon>Metazoa</taxon>
        <taxon>Ecdysozoa</taxon>
        <taxon>Arthropoda</taxon>
        <taxon>Hexapoda</taxon>
        <taxon>Insecta</taxon>
        <taxon>Pterygota</taxon>
        <taxon>Neoptera</taxon>
        <taxon>Endopterygota</taxon>
        <taxon>Coleoptera</taxon>
        <taxon>Polyphaga</taxon>
        <taxon>Cucujiformia</taxon>
        <taxon>Chrysomeloidea</taxon>
        <taxon>Chrysomelidae</taxon>
        <taxon>Bruchinae</taxon>
        <taxon>Bruchini</taxon>
        <taxon>Callosobruchus</taxon>
    </lineage>
</organism>
<evidence type="ECO:0000313" key="2">
    <source>
        <dbReference type="Proteomes" id="UP000410492"/>
    </source>
</evidence>
<gene>
    <name evidence="1" type="ORF">CALMAC_LOCUS614</name>
</gene>
<dbReference type="AlphaFoldDB" id="A0A653BFR5"/>
<evidence type="ECO:0000313" key="1">
    <source>
        <dbReference type="EMBL" id="VEN34408.1"/>
    </source>
</evidence>
<accession>A0A653BFR5</accession>
<keyword evidence="2" id="KW-1185">Reference proteome</keyword>
<sequence length="77" mass="8364">MGVLGKLCTSEGVAPQGHDCRLVGKDNYVVGVLMTNTWDIGVTEPHSSRSKSSFFCEGWIRVLHTGLHICAVSVYVL</sequence>
<name>A0A653BFR5_CALMS</name>
<dbReference type="Proteomes" id="UP000410492">
    <property type="component" value="Unassembled WGS sequence"/>
</dbReference>
<reference evidence="1 2" key="1">
    <citation type="submission" date="2019-01" db="EMBL/GenBank/DDBJ databases">
        <authorList>
            <person name="Sayadi A."/>
        </authorList>
    </citation>
    <scope>NUCLEOTIDE SEQUENCE [LARGE SCALE GENOMIC DNA]</scope>
</reference>